<dbReference type="GO" id="GO:0032259">
    <property type="term" value="P:methylation"/>
    <property type="evidence" value="ECO:0007669"/>
    <property type="project" value="InterPro"/>
</dbReference>
<dbReference type="GO" id="GO:0003676">
    <property type="term" value="F:nucleic acid binding"/>
    <property type="evidence" value="ECO:0007669"/>
    <property type="project" value="InterPro"/>
</dbReference>
<dbReference type="PATRIC" id="fig|909613.9.peg.2658"/>
<dbReference type="eggNOG" id="COG1568">
    <property type="taxonomic scope" value="Bacteria"/>
</dbReference>
<dbReference type="Proteomes" id="UP000019277">
    <property type="component" value="Unassembled WGS sequence"/>
</dbReference>
<dbReference type="RefSeq" id="WP_052021120.1">
    <property type="nucleotide sequence ID" value="NZ_AYXG01000090.1"/>
</dbReference>
<feature type="domain" description="N(4)-bis(aminopropyl)spermidine synthase C-terminal" evidence="1">
    <location>
        <begin position="96"/>
        <end position="274"/>
    </location>
</feature>
<keyword evidence="3" id="KW-1185">Reference proteome</keyword>
<reference evidence="2 3" key="1">
    <citation type="journal article" date="2014" name="Genome Announc.">
        <title>Draft Genome Sequence of the Antitrypanosomally Active Sponge-Associated Bacterium Actinokineospora sp. Strain EG49.</title>
        <authorList>
            <person name="Harjes J."/>
            <person name="Ryu T."/>
            <person name="Abdelmohsen U.R."/>
            <person name="Moitinho-Silva L."/>
            <person name="Horn H."/>
            <person name="Ravasi T."/>
            <person name="Hentschel U."/>
        </authorList>
    </citation>
    <scope>NUCLEOTIDE SEQUENCE [LARGE SCALE GENOMIC DNA]</scope>
    <source>
        <strain evidence="2 3">EG49</strain>
    </source>
</reference>
<dbReference type="InterPro" id="IPR002052">
    <property type="entry name" value="DNA_methylase_N6_adenine_CS"/>
</dbReference>
<dbReference type="AlphaFoldDB" id="W7INU5"/>
<gene>
    <name evidence="2" type="ORF">UO65_2657</name>
</gene>
<name>W7INU5_9PSEU</name>
<dbReference type="Gene3D" id="3.40.50.150">
    <property type="entry name" value="Vaccinia Virus protein VP39"/>
    <property type="match status" value="1"/>
</dbReference>
<protein>
    <recommendedName>
        <fullName evidence="1">N(4)-bis(aminopropyl)spermidine synthase C-terminal domain-containing protein</fullName>
    </recommendedName>
</protein>
<dbReference type="STRING" id="909613.UO65_2657"/>
<dbReference type="PROSITE" id="PS00092">
    <property type="entry name" value="N6_MTASE"/>
    <property type="match status" value="1"/>
</dbReference>
<evidence type="ECO:0000313" key="3">
    <source>
        <dbReference type="Proteomes" id="UP000019277"/>
    </source>
</evidence>
<organism evidence="2 3">
    <name type="scientific">Actinokineospora spheciospongiae</name>
    <dbReference type="NCBI Taxonomy" id="909613"/>
    <lineage>
        <taxon>Bacteria</taxon>
        <taxon>Bacillati</taxon>
        <taxon>Actinomycetota</taxon>
        <taxon>Actinomycetes</taxon>
        <taxon>Pseudonocardiales</taxon>
        <taxon>Pseudonocardiaceae</taxon>
        <taxon>Actinokineospora</taxon>
    </lineage>
</organism>
<evidence type="ECO:0000313" key="2">
    <source>
        <dbReference type="EMBL" id="EWC62053.1"/>
    </source>
</evidence>
<accession>W7INU5</accession>
<dbReference type="InterPro" id="IPR029063">
    <property type="entry name" value="SAM-dependent_MTases_sf"/>
</dbReference>
<comment type="caution">
    <text evidence="2">The sequence shown here is derived from an EMBL/GenBank/DDBJ whole genome shotgun (WGS) entry which is preliminary data.</text>
</comment>
<dbReference type="OrthoDB" id="7593728at2"/>
<dbReference type="GO" id="GO:0008168">
    <property type="term" value="F:methyltransferase activity"/>
    <property type="evidence" value="ECO:0007669"/>
    <property type="project" value="InterPro"/>
</dbReference>
<dbReference type="Pfam" id="PF01861">
    <property type="entry name" value="BpsA_C"/>
    <property type="match status" value="1"/>
</dbReference>
<sequence>MADSLTTFLDTRGAHARPLRDLLGTLAGGWTPLEELVRASAQPRRTVEELLAACGDLVERDGAAWRAVGSAAGRLRDLATLPPADPGAVAAAVEEYLAGVPAPLRALDHVQADAETVLRRARWLDDTYWLDGAHLLCVGDHDLTALAACTLRPGLRATVVDLDDRLLSYVDGVARDRGLDVRCLHADFRFGLPPLAVGSADLVFTDPPYTPEGMRLFLARGVEGLRDPDGRVVVAYGYSSRNPTLGLKTQQEVLRLGLVFEAVLPGFNRYRGAQAVGSASDLYVLQPTARSPRLAESGIGIYTHGPQSLESGGTDPDAVAALLRLTRADAAGQPALLGPGWAEPVRSGGLLAYDLAADPGPWLARTLVAAPSVRVGALVPNNHPDIVDARGQNALKDLLAAKFRLTFHRSTPDGKHAVVTADPVDTPGVVKALLERAHGKLGNVWREALIRATPGLTKREARERVAALVPDEADLDARLIDLPLERLRGVLAAAG</sequence>
<proteinExistence type="predicted"/>
<dbReference type="EMBL" id="AYXG01000090">
    <property type="protein sequence ID" value="EWC62053.1"/>
    <property type="molecule type" value="Genomic_DNA"/>
</dbReference>
<evidence type="ECO:0000259" key="1">
    <source>
        <dbReference type="Pfam" id="PF01861"/>
    </source>
</evidence>
<dbReference type="InterPro" id="IPR002723">
    <property type="entry name" value="BpsA_C"/>
</dbReference>
<dbReference type="SUPFAM" id="SSF53335">
    <property type="entry name" value="S-adenosyl-L-methionine-dependent methyltransferases"/>
    <property type="match status" value="1"/>
</dbReference>
<dbReference type="CDD" id="cd02440">
    <property type="entry name" value="AdoMet_MTases"/>
    <property type="match status" value="1"/>
</dbReference>